<gene>
    <name evidence="1" type="ORF">CCUR1050_LOCUS2274</name>
</gene>
<sequence length="177" mass="19708">MSLRFIGQSRYCDNSLRCHLGRMPSECYHFKIQTVARPSRTILDEIKKVWVEEAGAPTDNDGADRQARWEGAINVQKNVELSAAEQKGLADMSSENTIKTLRDICRRVQQDIEDVLEARGYAGRVQFNPKLKEQGLLDVSTVKIAAVESIGEDTKLDASLQTKADRKAPKGMAATPM</sequence>
<name>A0A7S0LZB4_9CRYP</name>
<organism evidence="1">
    <name type="scientific">Cryptomonas curvata</name>
    <dbReference type="NCBI Taxonomy" id="233186"/>
    <lineage>
        <taxon>Eukaryota</taxon>
        <taxon>Cryptophyceae</taxon>
        <taxon>Cryptomonadales</taxon>
        <taxon>Cryptomonadaceae</taxon>
        <taxon>Cryptomonas</taxon>
    </lineage>
</organism>
<dbReference type="AlphaFoldDB" id="A0A7S0LZB4"/>
<proteinExistence type="predicted"/>
<evidence type="ECO:0000313" key="1">
    <source>
        <dbReference type="EMBL" id="CAD8624598.1"/>
    </source>
</evidence>
<accession>A0A7S0LZB4</accession>
<reference evidence="1" key="1">
    <citation type="submission" date="2021-01" db="EMBL/GenBank/DDBJ databases">
        <authorList>
            <person name="Corre E."/>
            <person name="Pelletier E."/>
            <person name="Niang G."/>
            <person name="Scheremetjew M."/>
            <person name="Finn R."/>
            <person name="Kale V."/>
            <person name="Holt S."/>
            <person name="Cochrane G."/>
            <person name="Meng A."/>
            <person name="Brown T."/>
            <person name="Cohen L."/>
        </authorList>
    </citation>
    <scope>NUCLEOTIDE SEQUENCE</scope>
    <source>
        <strain evidence="1">CCAP979/52</strain>
    </source>
</reference>
<protein>
    <submittedName>
        <fullName evidence="1">Uncharacterized protein</fullName>
    </submittedName>
</protein>
<dbReference type="EMBL" id="HBEZ01004099">
    <property type="protein sequence ID" value="CAD8624598.1"/>
    <property type="molecule type" value="Transcribed_RNA"/>
</dbReference>